<dbReference type="InterPro" id="IPR036322">
    <property type="entry name" value="WD40_repeat_dom_sf"/>
</dbReference>
<dbReference type="EMBL" id="QKYT01000098">
    <property type="protein sequence ID" value="RIA93728.1"/>
    <property type="molecule type" value="Genomic_DNA"/>
</dbReference>
<evidence type="ECO:0000256" key="3">
    <source>
        <dbReference type="ARBA" id="ARBA00022786"/>
    </source>
</evidence>
<protein>
    <submittedName>
        <fullName evidence="7">WD40-repeat-containing domain protein</fullName>
    </submittedName>
</protein>
<gene>
    <name evidence="7" type="ORF">C1645_819024</name>
</gene>
<dbReference type="AlphaFoldDB" id="A0A397T643"/>
<keyword evidence="8" id="KW-1185">Reference proteome</keyword>
<evidence type="ECO:0000313" key="8">
    <source>
        <dbReference type="Proteomes" id="UP000265703"/>
    </source>
</evidence>
<dbReference type="Pfam" id="PF00400">
    <property type="entry name" value="WD40"/>
    <property type="match status" value="3"/>
</dbReference>
<evidence type="ECO:0000256" key="4">
    <source>
        <dbReference type="PROSITE-ProRule" id="PRU00221"/>
    </source>
</evidence>
<feature type="repeat" description="WD" evidence="4">
    <location>
        <begin position="219"/>
        <end position="261"/>
    </location>
</feature>
<dbReference type="PROSITE" id="PS00678">
    <property type="entry name" value="WD_REPEATS_1"/>
    <property type="match status" value="1"/>
</dbReference>
<dbReference type="OrthoDB" id="2095648at2759"/>
<organism evidence="7 8">
    <name type="scientific">Glomus cerebriforme</name>
    <dbReference type="NCBI Taxonomy" id="658196"/>
    <lineage>
        <taxon>Eukaryota</taxon>
        <taxon>Fungi</taxon>
        <taxon>Fungi incertae sedis</taxon>
        <taxon>Mucoromycota</taxon>
        <taxon>Glomeromycotina</taxon>
        <taxon>Glomeromycetes</taxon>
        <taxon>Glomerales</taxon>
        <taxon>Glomeraceae</taxon>
        <taxon>Glomus</taxon>
    </lineage>
</organism>
<evidence type="ECO:0000256" key="2">
    <source>
        <dbReference type="ARBA" id="ARBA00022737"/>
    </source>
</evidence>
<feature type="compositionally biased region" description="Basic residues" evidence="5">
    <location>
        <begin position="11"/>
        <end position="21"/>
    </location>
</feature>
<accession>A0A397T643</accession>
<feature type="region of interest" description="Disordered" evidence="5">
    <location>
        <begin position="1"/>
        <end position="26"/>
    </location>
</feature>
<dbReference type="PANTHER" id="PTHR19872">
    <property type="entry name" value="UBIQUITIN LIGASE SPECIFICITY FACTOR/HREP PROTEIN"/>
    <property type="match status" value="1"/>
</dbReference>
<dbReference type="SUPFAM" id="SSF50978">
    <property type="entry name" value="WD40 repeat-like"/>
    <property type="match status" value="1"/>
</dbReference>
<dbReference type="InterPro" id="IPR051075">
    <property type="entry name" value="SCF_subunit_WD-repeat"/>
</dbReference>
<comment type="caution">
    <text evidence="7">The sequence shown here is derived from an EMBL/GenBank/DDBJ whole genome shotgun (WGS) entry which is preliminary data.</text>
</comment>
<evidence type="ECO:0000313" key="7">
    <source>
        <dbReference type="EMBL" id="RIA93728.1"/>
    </source>
</evidence>
<dbReference type="InterPro" id="IPR015943">
    <property type="entry name" value="WD40/YVTN_repeat-like_dom_sf"/>
</dbReference>
<dbReference type="SMART" id="SM00320">
    <property type="entry name" value="WD40"/>
    <property type="match status" value="4"/>
</dbReference>
<dbReference type="Gene3D" id="1.20.1280.50">
    <property type="match status" value="1"/>
</dbReference>
<dbReference type="SUPFAM" id="SSF81383">
    <property type="entry name" value="F-box domain"/>
    <property type="match status" value="1"/>
</dbReference>
<dbReference type="InterPro" id="IPR001810">
    <property type="entry name" value="F-box_dom"/>
</dbReference>
<dbReference type="InterPro" id="IPR019775">
    <property type="entry name" value="WD40_repeat_CS"/>
</dbReference>
<keyword evidence="2" id="KW-0677">Repeat</keyword>
<dbReference type="PANTHER" id="PTHR19872:SF9">
    <property type="entry name" value="UBIQUITIN-BINDING SDF UBIQUITIN LIGASE COMPLEX SUBUNIT"/>
    <property type="match status" value="1"/>
</dbReference>
<dbReference type="Gene3D" id="2.130.10.10">
    <property type="entry name" value="YVTN repeat-like/Quinoprotein amine dehydrogenase"/>
    <property type="match status" value="2"/>
</dbReference>
<dbReference type="Proteomes" id="UP000265703">
    <property type="component" value="Unassembled WGS sequence"/>
</dbReference>
<evidence type="ECO:0000259" key="6">
    <source>
        <dbReference type="PROSITE" id="PS50181"/>
    </source>
</evidence>
<sequence length="615" mass="68661">MSRDNSTKNLPYKKKGTKGKGARGSGGGISFDNAPINGHCYINEIPVEILTHIFSQLEPNELSTAAQICKHWRWIITDDSCWKSALIQFFGFAPFRRLANDSWKNEYIIRTKLLRKWERGRGLSLSFDPRVGVIHNLYVDFVNSWMLAGSLDKGMVSRCDPNTGRISKDIIFSTRENVSHSISAMLIDRHRILWGYKSGAIGLTTLNKQGSNRFFKQFLDFHAGPVSILAWSNQLTNIVVSGGEDGLVNLWDVNSGRCIKSLRTDETHVDGAIITTLAWSVKKYIIAGTTNGTVYVWPIDSTIISSSPNNSRLDTNISHTKITGTSGVVSLHYVESSNALIVAYENSSEIKKFDLKTMKCICVFKNGHLGNVTRTIMDIQEDIGDPSENGIKPLNILASGDTLGNVCLWDVDDCGMDGIQKPFRVFEGHSSAITAIHLDAFKIIIGSLDGSVTVFDPLTSKVIRILCQSSYRSRRAANRTTQTQDGISAVNCIYSKDYQTVLNIGGQIKTWDFTPGSAVTGNKAKSPKKKNNTSSTPKYMKRLELQNDVRESTQMFELEKQEREEHLAKMQKYTPIPGLTNEEMLAYALMVSKEEYQTEDDQIAEAIKRSLEIHE</sequence>
<dbReference type="InterPro" id="IPR001680">
    <property type="entry name" value="WD40_rpt"/>
</dbReference>
<dbReference type="SMART" id="SM00256">
    <property type="entry name" value="FBOX"/>
    <property type="match status" value="1"/>
</dbReference>
<proteinExistence type="predicted"/>
<dbReference type="PROSITE" id="PS50082">
    <property type="entry name" value="WD_REPEATS_2"/>
    <property type="match status" value="1"/>
</dbReference>
<reference evidence="7" key="1">
    <citation type="submission" date="2018-06" db="EMBL/GenBank/DDBJ databases">
        <title>Comparative genomics reveals the genomic features of Rhizophagus irregularis, R. cerebriforme, R. diaphanum and Gigaspora rosea, and their symbiotic lifestyle signature.</title>
        <authorList>
            <person name="Morin E."/>
            <person name="San Clemente H."/>
            <person name="Chen E.C.H."/>
            <person name="De La Providencia I."/>
            <person name="Hainaut M."/>
            <person name="Kuo A."/>
            <person name="Kohler A."/>
            <person name="Murat C."/>
            <person name="Tang N."/>
            <person name="Roy S."/>
            <person name="Loubradou J."/>
            <person name="Henrissat B."/>
            <person name="Grigoriev I.V."/>
            <person name="Corradi N."/>
            <person name="Roux C."/>
            <person name="Martin F.M."/>
        </authorList>
    </citation>
    <scope>NUCLEOTIDE SEQUENCE [LARGE SCALE GENOMIC DNA]</scope>
    <source>
        <strain evidence="7">DAOM 227022</strain>
    </source>
</reference>
<name>A0A397T643_9GLOM</name>
<evidence type="ECO:0000256" key="1">
    <source>
        <dbReference type="ARBA" id="ARBA00022574"/>
    </source>
</evidence>
<dbReference type="STRING" id="658196.A0A397T643"/>
<dbReference type="PROSITE" id="PS50294">
    <property type="entry name" value="WD_REPEATS_REGION"/>
    <property type="match status" value="1"/>
</dbReference>
<keyword evidence="1 4" id="KW-0853">WD repeat</keyword>
<dbReference type="Pfam" id="PF12937">
    <property type="entry name" value="F-box-like"/>
    <property type="match status" value="1"/>
</dbReference>
<dbReference type="PROSITE" id="PS50181">
    <property type="entry name" value="FBOX"/>
    <property type="match status" value="1"/>
</dbReference>
<evidence type="ECO:0000256" key="5">
    <source>
        <dbReference type="SAM" id="MobiDB-lite"/>
    </source>
</evidence>
<feature type="region of interest" description="Disordered" evidence="5">
    <location>
        <begin position="519"/>
        <end position="539"/>
    </location>
</feature>
<dbReference type="InterPro" id="IPR036047">
    <property type="entry name" value="F-box-like_dom_sf"/>
</dbReference>
<feature type="domain" description="F-box" evidence="6">
    <location>
        <begin position="39"/>
        <end position="85"/>
    </location>
</feature>
<keyword evidence="3" id="KW-0833">Ubl conjugation pathway</keyword>